<accession>A0AAD6S3L6</accession>
<evidence type="ECO:0000313" key="2">
    <source>
        <dbReference type="Proteomes" id="UP001218188"/>
    </source>
</evidence>
<dbReference type="Proteomes" id="UP001218188">
    <property type="component" value="Unassembled WGS sequence"/>
</dbReference>
<name>A0AAD6S3L6_9AGAR</name>
<proteinExistence type="predicted"/>
<comment type="caution">
    <text evidence="1">The sequence shown here is derived from an EMBL/GenBank/DDBJ whole genome shotgun (WGS) entry which is preliminary data.</text>
</comment>
<reference evidence="1" key="1">
    <citation type="submission" date="2023-03" db="EMBL/GenBank/DDBJ databases">
        <title>Massive genome expansion in bonnet fungi (Mycena s.s.) driven by repeated elements and novel gene families across ecological guilds.</title>
        <authorList>
            <consortium name="Lawrence Berkeley National Laboratory"/>
            <person name="Harder C.B."/>
            <person name="Miyauchi S."/>
            <person name="Viragh M."/>
            <person name="Kuo A."/>
            <person name="Thoen E."/>
            <person name="Andreopoulos B."/>
            <person name="Lu D."/>
            <person name="Skrede I."/>
            <person name="Drula E."/>
            <person name="Henrissat B."/>
            <person name="Morin E."/>
            <person name="Kohler A."/>
            <person name="Barry K."/>
            <person name="LaButti K."/>
            <person name="Morin E."/>
            <person name="Salamov A."/>
            <person name="Lipzen A."/>
            <person name="Mereny Z."/>
            <person name="Hegedus B."/>
            <person name="Baldrian P."/>
            <person name="Stursova M."/>
            <person name="Weitz H."/>
            <person name="Taylor A."/>
            <person name="Grigoriev I.V."/>
            <person name="Nagy L.G."/>
            <person name="Martin F."/>
            <person name="Kauserud H."/>
        </authorList>
    </citation>
    <scope>NUCLEOTIDE SEQUENCE</scope>
    <source>
        <strain evidence="1">CBHHK200</strain>
    </source>
</reference>
<sequence length="272" mass="30571">MLWRAVYLSLEDAGVVQQMHELDTWLRRSLGCPFSIEIFESSNSLQHSFIISSAQCARLEYLKASLWASWLLGIEEGPMPFLRHLNLVFERSPEPVVFLDAPLLRSAILNDNAIHAVVLPWAQLTELTLHRVFPEECTPVLQLTFNLVYCKLIIAENDGVHRVRPDVTLLRLESLTLEPHHHTAKILGYLGTFVVPTLRHLQVAEQLLGSDPVDTLMTFVSKSGCTLEGIYVRGKRQLAEDVYRGAFPSVELSFDEVYVGEGADGLESDSDS</sequence>
<dbReference type="EMBL" id="JARJCM010000269">
    <property type="protein sequence ID" value="KAJ7020249.1"/>
    <property type="molecule type" value="Genomic_DNA"/>
</dbReference>
<dbReference type="AlphaFoldDB" id="A0AAD6S3L6"/>
<feature type="non-terminal residue" evidence="1">
    <location>
        <position position="272"/>
    </location>
</feature>
<gene>
    <name evidence="1" type="ORF">C8F04DRAFT_1144823</name>
</gene>
<evidence type="ECO:0000313" key="1">
    <source>
        <dbReference type="EMBL" id="KAJ7020249.1"/>
    </source>
</evidence>
<organism evidence="1 2">
    <name type="scientific">Mycena alexandri</name>
    <dbReference type="NCBI Taxonomy" id="1745969"/>
    <lineage>
        <taxon>Eukaryota</taxon>
        <taxon>Fungi</taxon>
        <taxon>Dikarya</taxon>
        <taxon>Basidiomycota</taxon>
        <taxon>Agaricomycotina</taxon>
        <taxon>Agaricomycetes</taxon>
        <taxon>Agaricomycetidae</taxon>
        <taxon>Agaricales</taxon>
        <taxon>Marasmiineae</taxon>
        <taxon>Mycenaceae</taxon>
        <taxon>Mycena</taxon>
    </lineage>
</organism>
<protein>
    <submittedName>
        <fullName evidence="1">Uncharacterized protein</fullName>
    </submittedName>
</protein>
<keyword evidence="2" id="KW-1185">Reference proteome</keyword>